<sequence length="561" mass="59914">MEINRRNFLKGALVTGAAAAAAVALPACSPAAPADSSADASGSAQGGASAKHTWEVAPAPIADIAETQDFDVVIVGAGLAGVNAAEAAARNGAKTVVIERNTTISIRGVDVGHIGSKYHKANGFDLDPRVATRYLHHASHQTTNYDLIYVWASRSGKVFDYIEELGAASGVSMVPALSGTAKYGNWSKLSDNWRVYPDAVSFVRGGETYDMRDDGQPVNITLGELVYESAKKNGAEFVFEARAEQLVGNAQSGITGVVATTKDGKHVQYNAKNGVILATGDIGGNQEMVDVFCPISNRSDANVYAPAGFNNGDGILMGCWAGAAMSKSPAAPMIHQFTLDTLEFNLTSFIMSWLAVNANGERYGAEMPFEPMLTNARMNTPGNIAWSVFDSDYETYVMQQQPERFDRFTDGLDAVMEKWLGNGKLVKADTLDDLAKQLDIPADTFKATVERYNSMAETGEDIDFDVPAQWLAPVKTPPFYATKNVCSTLTIPFGLHVNADSQVLTAEDQPIDGLFAIGNVQGDFFGNDYPVHCPGVSHGRCVTFGQLVGEACAKDTVISKI</sequence>
<comment type="caution">
    <text evidence="7">The sequence shown here is derived from an EMBL/GenBank/DDBJ whole genome shotgun (WGS) entry which is preliminary data.</text>
</comment>
<keyword evidence="4" id="KW-0560">Oxidoreductase</keyword>
<dbReference type="Gene3D" id="3.50.50.60">
    <property type="entry name" value="FAD/NAD(P)-binding domain"/>
    <property type="match status" value="1"/>
</dbReference>
<feature type="domain" description="FAD-dependent oxidoreductase 2 FAD-binding" evidence="6">
    <location>
        <begin position="71"/>
        <end position="523"/>
    </location>
</feature>
<dbReference type="OrthoDB" id="3178130at2"/>
<feature type="chain" id="PRO_5017968222" evidence="5">
    <location>
        <begin position="35"/>
        <end position="561"/>
    </location>
</feature>
<keyword evidence="5" id="KW-0732">Signal</keyword>
<dbReference type="SUPFAM" id="SSF56425">
    <property type="entry name" value="Succinate dehydrogenase/fumarate reductase flavoprotein, catalytic domain"/>
    <property type="match status" value="1"/>
</dbReference>
<accession>A0A3N0BCZ9</accession>
<dbReference type="GO" id="GO:0008202">
    <property type="term" value="P:steroid metabolic process"/>
    <property type="evidence" value="ECO:0007669"/>
    <property type="project" value="UniProtKB-ARBA"/>
</dbReference>
<keyword evidence="3" id="KW-0274">FAD</keyword>
<dbReference type="PROSITE" id="PS51318">
    <property type="entry name" value="TAT"/>
    <property type="match status" value="1"/>
</dbReference>
<dbReference type="PANTHER" id="PTHR43400:SF10">
    <property type="entry name" value="3-OXOSTEROID 1-DEHYDROGENASE"/>
    <property type="match status" value="1"/>
</dbReference>
<dbReference type="RefSeq" id="WP_123192009.1">
    <property type="nucleotide sequence ID" value="NZ_QICD01000008.1"/>
</dbReference>
<evidence type="ECO:0000256" key="2">
    <source>
        <dbReference type="ARBA" id="ARBA00022630"/>
    </source>
</evidence>
<dbReference type="InterPro" id="IPR027477">
    <property type="entry name" value="Succ_DH/fumarate_Rdtase_cat_sf"/>
</dbReference>
<dbReference type="InterPro" id="IPR019546">
    <property type="entry name" value="TAT_signal_bac_arc"/>
</dbReference>
<dbReference type="SUPFAM" id="SSF51905">
    <property type="entry name" value="FAD/NAD(P)-binding domain"/>
    <property type="match status" value="1"/>
</dbReference>
<evidence type="ECO:0000256" key="1">
    <source>
        <dbReference type="ARBA" id="ARBA00001974"/>
    </source>
</evidence>
<feature type="signal peptide" evidence="5">
    <location>
        <begin position="1"/>
        <end position="34"/>
    </location>
</feature>
<dbReference type="EMBL" id="QICD01000008">
    <property type="protein sequence ID" value="RNL45081.1"/>
    <property type="molecule type" value="Genomic_DNA"/>
</dbReference>
<name>A0A3N0BCZ9_9ACTN</name>
<protein>
    <submittedName>
        <fullName evidence="7">FAD-binding dehydrogenase</fullName>
    </submittedName>
</protein>
<dbReference type="NCBIfam" id="TIGR01409">
    <property type="entry name" value="TAT_signal_seq"/>
    <property type="match status" value="1"/>
</dbReference>
<dbReference type="Proteomes" id="UP000278632">
    <property type="component" value="Unassembled WGS sequence"/>
</dbReference>
<dbReference type="Pfam" id="PF10518">
    <property type="entry name" value="TAT_signal"/>
    <property type="match status" value="1"/>
</dbReference>
<evidence type="ECO:0000256" key="5">
    <source>
        <dbReference type="SAM" id="SignalP"/>
    </source>
</evidence>
<keyword evidence="2" id="KW-0285">Flavoprotein</keyword>
<reference evidence="8" key="1">
    <citation type="submission" date="2018-05" db="EMBL/GenBank/DDBJ databases">
        <title>Genome Sequencing of selected type strains of the family Eggerthellaceae.</title>
        <authorList>
            <person name="Danylec N."/>
            <person name="Stoll D.A."/>
            <person name="Doetsch A."/>
            <person name="Huch M."/>
        </authorList>
    </citation>
    <scope>NUCLEOTIDE SEQUENCE [LARGE SCALE GENOMIC DNA]</scope>
    <source>
        <strain evidence="8">DSM 16106</strain>
    </source>
</reference>
<dbReference type="InterPro" id="IPR006311">
    <property type="entry name" value="TAT_signal"/>
</dbReference>
<evidence type="ECO:0000313" key="7">
    <source>
        <dbReference type="EMBL" id="RNL45081.1"/>
    </source>
</evidence>
<dbReference type="InterPro" id="IPR036188">
    <property type="entry name" value="FAD/NAD-bd_sf"/>
</dbReference>
<dbReference type="InterPro" id="IPR003953">
    <property type="entry name" value="FAD-dep_OxRdtase_2_FAD-bd"/>
</dbReference>
<keyword evidence="8" id="KW-1185">Reference proteome</keyword>
<dbReference type="InterPro" id="IPR050315">
    <property type="entry name" value="FAD-oxidoreductase_2"/>
</dbReference>
<dbReference type="Pfam" id="PF00890">
    <property type="entry name" value="FAD_binding_2"/>
    <property type="match status" value="1"/>
</dbReference>
<evidence type="ECO:0000259" key="6">
    <source>
        <dbReference type="Pfam" id="PF00890"/>
    </source>
</evidence>
<organism evidence="7 8">
    <name type="scientific">Paraeggerthella hongkongensis</name>
    <dbReference type="NCBI Taxonomy" id="230658"/>
    <lineage>
        <taxon>Bacteria</taxon>
        <taxon>Bacillati</taxon>
        <taxon>Actinomycetota</taxon>
        <taxon>Coriobacteriia</taxon>
        <taxon>Eggerthellales</taxon>
        <taxon>Eggerthellaceae</taxon>
        <taxon>Paraeggerthella</taxon>
    </lineage>
</organism>
<dbReference type="PANTHER" id="PTHR43400">
    <property type="entry name" value="FUMARATE REDUCTASE"/>
    <property type="match status" value="1"/>
</dbReference>
<dbReference type="AlphaFoldDB" id="A0A3N0BCZ9"/>
<comment type="cofactor">
    <cofactor evidence="1">
        <name>FAD</name>
        <dbReference type="ChEBI" id="CHEBI:57692"/>
    </cofactor>
</comment>
<gene>
    <name evidence="7" type="ORF">DMP08_05800</name>
</gene>
<dbReference type="Gene3D" id="3.90.700.10">
    <property type="entry name" value="Succinate dehydrogenase/fumarate reductase flavoprotein, catalytic domain"/>
    <property type="match status" value="1"/>
</dbReference>
<dbReference type="GO" id="GO:0033765">
    <property type="term" value="F:steroid dehydrogenase activity, acting on the CH-CH group of donors"/>
    <property type="evidence" value="ECO:0007669"/>
    <property type="project" value="UniProtKB-ARBA"/>
</dbReference>
<proteinExistence type="predicted"/>
<evidence type="ECO:0000256" key="4">
    <source>
        <dbReference type="ARBA" id="ARBA00023002"/>
    </source>
</evidence>
<evidence type="ECO:0000313" key="8">
    <source>
        <dbReference type="Proteomes" id="UP000278632"/>
    </source>
</evidence>
<evidence type="ECO:0000256" key="3">
    <source>
        <dbReference type="ARBA" id="ARBA00022827"/>
    </source>
</evidence>